<feature type="transmembrane region" description="Helical" evidence="1">
    <location>
        <begin position="21"/>
        <end position="41"/>
    </location>
</feature>
<keyword evidence="1" id="KW-1133">Transmembrane helix</keyword>
<gene>
    <name evidence="2" type="ORF">BCR44DRAFT_1428377</name>
</gene>
<evidence type="ECO:0000256" key="1">
    <source>
        <dbReference type="SAM" id="Phobius"/>
    </source>
</evidence>
<comment type="caution">
    <text evidence="2">The sequence shown here is derived from an EMBL/GenBank/DDBJ whole genome shotgun (WGS) entry which is preliminary data.</text>
</comment>
<dbReference type="AlphaFoldDB" id="A0A1Y2HV59"/>
<keyword evidence="3" id="KW-1185">Reference proteome</keyword>
<accession>A0A1Y2HV59</accession>
<sequence>MNGLGSSQTSVSENLDYRSPFWRYMVVVGHVALFSQVRRAWMRCLLIRMPGRWTLRASLGMSTYSTG</sequence>
<proteinExistence type="predicted"/>
<dbReference type="Proteomes" id="UP000193411">
    <property type="component" value="Unassembled WGS sequence"/>
</dbReference>
<organism evidence="2 3">
    <name type="scientific">Catenaria anguillulae PL171</name>
    <dbReference type="NCBI Taxonomy" id="765915"/>
    <lineage>
        <taxon>Eukaryota</taxon>
        <taxon>Fungi</taxon>
        <taxon>Fungi incertae sedis</taxon>
        <taxon>Blastocladiomycota</taxon>
        <taxon>Blastocladiomycetes</taxon>
        <taxon>Blastocladiales</taxon>
        <taxon>Catenariaceae</taxon>
        <taxon>Catenaria</taxon>
    </lineage>
</organism>
<keyword evidence="1" id="KW-0472">Membrane</keyword>
<evidence type="ECO:0000313" key="3">
    <source>
        <dbReference type="Proteomes" id="UP000193411"/>
    </source>
</evidence>
<name>A0A1Y2HV59_9FUNG</name>
<evidence type="ECO:0000313" key="2">
    <source>
        <dbReference type="EMBL" id="ORZ38496.1"/>
    </source>
</evidence>
<protein>
    <submittedName>
        <fullName evidence="2">Uncharacterized protein</fullName>
    </submittedName>
</protein>
<keyword evidence="1" id="KW-0812">Transmembrane</keyword>
<reference evidence="2 3" key="1">
    <citation type="submission" date="2016-07" db="EMBL/GenBank/DDBJ databases">
        <title>Pervasive Adenine N6-methylation of Active Genes in Fungi.</title>
        <authorList>
            <consortium name="DOE Joint Genome Institute"/>
            <person name="Mondo S.J."/>
            <person name="Dannebaum R.O."/>
            <person name="Kuo R.C."/>
            <person name="Labutti K."/>
            <person name="Haridas S."/>
            <person name="Kuo A."/>
            <person name="Salamov A."/>
            <person name="Ahrendt S.R."/>
            <person name="Lipzen A."/>
            <person name="Sullivan W."/>
            <person name="Andreopoulos W.B."/>
            <person name="Clum A."/>
            <person name="Lindquist E."/>
            <person name="Daum C."/>
            <person name="Ramamoorthy G.K."/>
            <person name="Gryganskyi A."/>
            <person name="Culley D."/>
            <person name="Magnuson J.K."/>
            <person name="James T.Y."/>
            <person name="O'Malley M.A."/>
            <person name="Stajich J.E."/>
            <person name="Spatafora J.W."/>
            <person name="Visel A."/>
            <person name="Grigoriev I.V."/>
        </authorList>
    </citation>
    <scope>NUCLEOTIDE SEQUENCE [LARGE SCALE GENOMIC DNA]</scope>
    <source>
        <strain evidence="2 3">PL171</strain>
    </source>
</reference>
<dbReference type="EMBL" id="MCFL01000008">
    <property type="protein sequence ID" value="ORZ38496.1"/>
    <property type="molecule type" value="Genomic_DNA"/>
</dbReference>